<dbReference type="InterPro" id="IPR000276">
    <property type="entry name" value="GPCR_Rhodpsn"/>
</dbReference>
<feature type="transmembrane region" description="Helical" evidence="15">
    <location>
        <begin position="86"/>
        <end position="110"/>
    </location>
</feature>
<evidence type="ECO:0000259" key="16">
    <source>
        <dbReference type="PROSITE" id="PS50262"/>
    </source>
</evidence>
<dbReference type="GO" id="GO:0004930">
    <property type="term" value="F:G protein-coupled receptor activity"/>
    <property type="evidence" value="ECO:0007669"/>
    <property type="project" value="UniProtKB-KW"/>
</dbReference>
<dbReference type="PRINTS" id="PR00237">
    <property type="entry name" value="GPCRRHODOPSN"/>
</dbReference>
<keyword evidence="7 15" id="KW-1133">Transmembrane helix</keyword>
<dbReference type="InterPro" id="IPR050939">
    <property type="entry name" value="Olfactory_GPCR1"/>
</dbReference>
<comment type="caution">
    <text evidence="17">The sequence shown here is derived from an EMBL/GenBank/DDBJ whole genome shotgun (WGS) entry which is preliminary data.</text>
</comment>
<evidence type="ECO:0000256" key="4">
    <source>
        <dbReference type="ARBA" id="ARBA00022606"/>
    </source>
</evidence>
<feature type="transmembrane region" description="Helical" evidence="15">
    <location>
        <begin position="45"/>
        <end position="65"/>
    </location>
</feature>
<evidence type="ECO:0000256" key="11">
    <source>
        <dbReference type="ARBA" id="ARBA00023170"/>
    </source>
</evidence>
<feature type="transmembrane region" description="Helical" evidence="15">
    <location>
        <begin position="161"/>
        <end position="180"/>
    </location>
</feature>
<evidence type="ECO:0000256" key="6">
    <source>
        <dbReference type="ARBA" id="ARBA00022725"/>
    </source>
</evidence>
<dbReference type="Proteomes" id="UP000824782">
    <property type="component" value="Unassembled WGS sequence"/>
</dbReference>
<dbReference type="GO" id="GO:0004984">
    <property type="term" value="F:olfactory receptor activity"/>
    <property type="evidence" value="ECO:0007669"/>
    <property type="project" value="InterPro"/>
</dbReference>
<dbReference type="EMBL" id="WNYA01016600">
    <property type="protein sequence ID" value="KAG8539085.1"/>
    <property type="molecule type" value="Genomic_DNA"/>
</dbReference>
<feature type="transmembrane region" description="Helical" evidence="15">
    <location>
        <begin position="302"/>
        <end position="321"/>
    </location>
</feature>
<feature type="domain" description="G-protein coupled receptors family 1 profile" evidence="16">
    <location>
        <begin position="101"/>
        <end position="350"/>
    </location>
</feature>
<sequence>MCSSHYCEEHRSARVSSDQLADVRNICNVFFTVFFQSVLHLNDPVFTVFTVLIVFFTVLHCVSTNQTVVKEFFLSGFQGSQLLRNVLFLLFLLVFGGTICGNLLIIVLVATSRSLHTPMYFFISQLSISDILLTTNIVPKLFPILLNNGGTITYVGCLTQFYFFCVSEVFECFLLTVMSYDRYVAICNPLRYTSIMTSTYCMKMTVMCWLFSIFFSFIDNITTSTIKFCGQNTINHFFCDIMPLQEIACSDTFFIQIIMYIQSLPAIIIPTIIIIKCYVYITITILRIPSNNSRQKAFSTCSSHLIVVSIFYWTIFSVYVVPTKGQSSTISKILSLLFTVFTPLINPIIYSLRNKDIKKAFQETLLKYKHSKPR</sequence>
<evidence type="ECO:0000256" key="1">
    <source>
        <dbReference type="ARBA" id="ARBA00004651"/>
    </source>
</evidence>
<accession>A0AAV6YVV6</accession>
<proteinExistence type="inferred from homology"/>
<dbReference type="SUPFAM" id="SSF81321">
    <property type="entry name" value="Family A G protein-coupled receptor-like"/>
    <property type="match status" value="1"/>
</dbReference>
<evidence type="ECO:0000313" key="17">
    <source>
        <dbReference type="EMBL" id="KAG8539085.1"/>
    </source>
</evidence>
<keyword evidence="9 15" id="KW-0472">Membrane</keyword>
<keyword evidence="11 14" id="KW-0675">Receptor</keyword>
<name>A0AAV6YVV6_ENGPU</name>
<keyword evidence="13 14" id="KW-0807">Transducer</keyword>
<evidence type="ECO:0000256" key="14">
    <source>
        <dbReference type="RuleBase" id="RU000688"/>
    </source>
</evidence>
<dbReference type="SMART" id="SM01381">
    <property type="entry name" value="7TM_GPCR_Srsx"/>
    <property type="match status" value="1"/>
</dbReference>
<keyword evidence="12" id="KW-0325">Glycoprotein</keyword>
<dbReference type="PROSITE" id="PS00237">
    <property type="entry name" value="G_PROTEIN_RECEP_F1_1"/>
    <property type="match status" value="1"/>
</dbReference>
<keyword evidence="6 15" id="KW-0552">Olfaction</keyword>
<keyword evidence="8 14" id="KW-0297">G-protein coupled receptor</keyword>
<reference evidence="17" key="1">
    <citation type="thesis" date="2020" institute="ProQuest LLC" country="789 East Eisenhower Parkway, Ann Arbor, MI, USA">
        <title>Comparative Genomics and Chromosome Evolution.</title>
        <authorList>
            <person name="Mudd A.B."/>
        </authorList>
    </citation>
    <scope>NUCLEOTIDE SEQUENCE</scope>
    <source>
        <strain evidence="17">237g6f4</strain>
        <tissue evidence="17">Blood</tissue>
    </source>
</reference>
<keyword evidence="5 14" id="KW-0812">Transmembrane</keyword>
<feature type="transmembrane region" description="Helical" evidence="15">
    <location>
        <begin position="253"/>
        <end position="281"/>
    </location>
</feature>
<dbReference type="InterPro" id="IPR017452">
    <property type="entry name" value="GPCR_Rhodpsn_7TM"/>
</dbReference>
<dbReference type="InterPro" id="IPR000725">
    <property type="entry name" value="Olfact_rcpt"/>
</dbReference>
<organism evidence="17 18">
    <name type="scientific">Engystomops pustulosus</name>
    <name type="common">Tungara frog</name>
    <name type="synonym">Physalaemus pustulosus</name>
    <dbReference type="NCBI Taxonomy" id="76066"/>
    <lineage>
        <taxon>Eukaryota</taxon>
        <taxon>Metazoa</taxon>
        <taxon>Chordata</taxon>
        <taxon>Craniata</taxon>
        <taxon>Vertebrata</taxon>
        <taxon>Euteleostomi</taxon>
        <taxon>Amphibia</taxon>
        <taxon>Batrachia</taxon>
        <taxon>Anura</taxon>
        <taxon>Neobatrachia</taxon>
        <taxon>Hyloidea</taxon>
        <taxon>Leptodactylidae</taxon>
        <taxon>Leiuperinae</taxon>
        <taxon>Engystomops</taxon>
    </lineage>
</organism>
<dbReference type="PROSITE" id="PS50262">
    <property type="entry name" value="G_PROTEIN_RECEP_F1_2"/>
    <property type="match status" value="1"/>
</dbReference>
<dbReference type="PANTHER" id="PTHR24242">
    <property type="entry name" value="G-PROTEIN COUPLED RECEPTOR"/>
    <property type="match status" value="1"/>
</dbReference>
<keyword evidence="4 15" id="KW-0716">Sensory transduction</keyword>
<dbReference type="Gene3D" id="1.20.1070.10">
    <property type="entry name" value="Rhodopsin 7-helix transmembrane proteins"/>
    <property type="match status" value="1"/>
</dbReference>
<evidence type="ECO:0000256" key="5">
    <source>
        <dbReference type="ARBA" id="ARBA00022692"/>
    </source>
</evidence>
<dbReference type="PRINTS" id="PR00245">
    <property type="entry name" value="OLFACTORYR"/>
</dbReference>
<feature type="transmembrane region" description="Helical" evidence="15">
    <location>
        <begin position="200"/>
        <end position="218"/>
    </location>
</feature>
<gene>
    <name evidence="17" type="ORF">GDO81_021482</name>
</gene>
<dbReference type="AlphaFoldDB" id="A0AAV6YVV6"/>
<dbReference type="FunFam" id="1.10.1220.70:FF:000001">
    <property type="entry name" value="Olfactory receptor"/>
    <property type="match status" value="1"/>
</dbReference>
<dbReference type="GO" id="GO:0005886">
    <property type="term" value="C:plasma membrane"/>
    <property type="evidence" value="ECO:0007669"/>
    <property type="project" value="UniProtKB-SubCell"/>
</dbReference>
<dbReference type="Pfam" id="PF13853">
    <property type="entry name" value="7tm_4"/>
    <property type="match status" value="1"/>
</dbReference>
<keyword evidence="3 15" id="KW-1003">Cell membrane</keyword>
<protein>
    <recommendedName>
        <fullName evidence="15">Olfactory receptor</fullName>
    </recommendedName>
</protein>
<keyword evidence="10" id="KW-1015">Disulfide bond</keyword>
<comment type="subcellular location">
    <subcellularLocation>
        <location evidence="1 15">Cell membrane</location>
        <topology evidence="1 15">Multi-pass membrane protein</topology>
    </subcellularLocation>
</comment>
<dbReference type="PANTHER" id="PTHR24242:SF253">
    <property type="entry name" value="OLFACTORY RECEPTOR-RELATED"/>
    <property type="match status" value="1"/>
</dbReference>
<evidence type="ECO:0000256" key="12">
    <source>
        <dbReference type="ARBA" id="ARBA00023180"/>
    </source>
</evidence>
<evidence type="ECO:0000256" key="3">
    <source>
        <dbReference type="ARBA" id="ARBA00022475"/>
    </source>
</evidence>
<evidence type="ECO:0000313" key="18">
    <source>
        <dbReference type="Proteomes" id="UP000824782"/>
    </source>
</evidence>
<evidence type="ECO:0000256" key="15">
    <source>
        <dbReference type="RuleBase" id="RU363047"/>
    </source>
</evidence>
<comment type="similarity">
    <text evidence="2 14">Belongs to the G-protein coupled receptor 1 family.</text>
</comment>
<evidence type="ECO:0000256" key="8">
    <source>
        <dbReference type="ARBA" id="ARBA00023040"/>
    </source>
</evidence>
<feature type="transmembrane region" description="Helical" evidence="15">
    <location>
        <begin position="333"/>
        <end position="352"/>
    </location>
</feature>
<dbReference type="FunFam" id="1.20.1070.10:FF:000010">
    <property type="entry name" value="Olfactory receptor"/>
    <property type="match status" value="1"/>
</dbReference>
<keyword evidence="18" id="KW-1185">Reference proteome</keyword>
<evidence type="ECO:0000256" key="10">
    <source>
        <dbReference type="ARBA" id="ARBA00023157"/>
    </source>
</evidence>
<evidence type="ECO:0000256" key="7">
    <source>
        <dbReference type="ARBA" id="ARBA00022989"/>
    </source>
</evidence>
<evidence type="ECO:0000256" key="9">
    <source>
        <dbReference type="ARBA" id="ARBA00023136"/>
    </source>
</evidence>
<evidence type="ECO:0000256" key="2">
    <source>
        <dbReference type="ARBA" id="ARBA00010663"/>
    </source>
</evidence>
<evidence type="ECO:0000256" key="13">
    <source>
        <dbReference type="ARBA" id="ARBA00023224"/>
    </source>
</evidence>